<feature type="non-terminal residue" evidence="1">
    <location>
        <position position="1"/>
    </location>
</feature>
<protein>
    <submittedName>
        <fullName evidence="1">10511_t:CDS:1</fullName>
    </submittedName>
</protein>
<organism evidence="1 2">
    <name type="scientific">Acaulospora colombiana</name>
    <dbReference type="NCBI Taxonomy" id="27376"/>
    <lineage>
        <taxon>Eukaryota</taxon>
        <taxon>Fungi</taxon>
        <taxon>Fungi incertae sedis</taxon>
        <taxon>Mucoromycota</taxon>
        <taxon>Glomeromycotina</taxon>
        <taxon>Glomeromycetes</taxon>
        <taxon>Diversisporales</taxon>
        <taxon>Acaulosporaceae</taxon>
        <taxon>Acaulospora</taxon>
    </lineage>
</organism>
<reference evidence="1" key="1">
    <citation type="submission" date="2021-06" db="EMBL/GenBank/DDBJ databases">
        <authorList>
            <person name="Kallberg Y."/>
            <person name="Tangrot J."/>
            <person name="Rosling A."/>
        </authorList>
    </citation>
    <scope>NUCLEOTIDE SEQUENCE</scope>
    <source>
        <strain evidence="1">CL356</strain>
    </source>
</reference>
<comment type="caution">
    <text evidence="1">The sequence shown here is derived from an EMBL/GenBank/DDBJ whole genome shotgun (WGS) entry which is preliminary data.</text>
</comment>
<proteinExistence type="predicted"/>
<evidence type="ECO:0000313" key="1">
    <source>
        <dbReference type="EMBL" id="CAG8764853.1"/>
    </source>
</evidence>
<evidence type="ECO:0000313" key="2">
    <source>
        <dbReference type="Proteomes" id="UP000789525"/>
    </source>
</evidence>
<dbReference type="Proteomes" id="UP000789525">
    <property type="component" value="Unassembled WGS sequence"/>
</dbReference>
<dbReference type="EMBL" id="CAJVPT010061155">
    <property type="protein sequence ID" value="CAG8764853.1"/>
    <property type="molecule type" value="Genomic_DNA"/>
</dbReference>
<gene>
    <name evidence="1" type="ORF">ACOLOM_LOCUS13391</name>
</gene>
<keyword evidence="2" id="KW-1185">Reference proteome</keyword>
<accession>A0ACA9QUQ0</accession>
<name>A0ACA9QUQ0_9GLOM</name>
<sequence length="81" mass="9250">APWNGLSRRAWIDENALQPGQVTLDWNWGDVKFSDVKLDLLEALWARNATSTERAHFIMNEMRDVGLDAGTQDYVFSTPLK</sequence>
<feature type="non-terminal residue" evidence="1">
    <location>
        <position position="81"/>
    </location>
</feature>